<organism evidence="1 2">
    <name type="scientific">Pseudomonas reidholzensis</name>
    <dbReference type="NCBI Taxonomy" id="1785162"/>
    <lineage>
        <taxon>Bacteria</taxon>
        <taxon>Pseudomonadati</taxon>
        <taxon>Pseudomonadota</taxon>
        <taxon>Gammaproteobacteria</taxon>
        <taxon>Pseudomonadales</taxon>
        <taxon>Pseudomonadaceae</taxon>
        <taxon>Pseudomonas</taxon>
    </lineage>
</organism>
<reference evidence="2" key="1">
    <citation type="submission" date="2018-08" db="EMBL/GenBank/DDBJ databases">
        <authorList>
            <person name="Blom J."/>
        </authorList>
    </citation>
    <scope>NUCLEOTIDE SEQUENCE [LARGE SCALE GENOMIC DNA]</scope>
    <source>
        <strain evidence="2">CCOS 865</strain>
    </source>
</reference>
<sequence length="182" mass="20372">MDGQQLAELIGLKHAARDQVAVELGHTNNALCQRLRIGEIDEGAITAHESWHPAPHDFGWGRVLKWKGRLAHASALDIAVWHDNQLAGMCWASPQGSKQKIMVLYLQRNPDASLATRGYIAPLCLSAVRYYAWMLGLRWVVVRDPLPEARQAYQLDGFTQVKGIGLAYDLSRDYAGPDHKDY</sequence>
<accession>A0A383RYA0</accession>
<dbReference type="OrthoDB" id="6914428at2"/>
<dbReference type="Proteomes" id="UP000263595">
    <property type="component" value="Unassembled WGS sequence"/>
</dbReference>
<name>A0A383RYA0_9PSED</name>
<keyword evidence="2" id="KW-1185">Reference proteome</keyword>
<dbReference type="AlphaFoldDB" id="A0A383RYA0"/>
<gene>
    <name evidence="1" type="ORF">CCOS865_04352</name>
</gene>
<evidence type="ECO:0000313" key="1">
    <source>
        <dbReference type="EMBL" id="SYX92067.1"/>
    </source>
</evidence>
<evidence type="ECO:0000313" key="2">
    <source>
        <dbReference type="Proteomes" id="UP000263595"/>
    </source>
</evidence>
<proteinExistence type="predicted"/>
<dbReference type="EMBL" id="UNOZ01000030">
    <property type="protein sequence ID" value="SYX92067.1"/>
    <property type="molecule type" value="Genomic_DNA"/>
</dbReference>
<dbReference type="RefSeq" id="WP_119144777.1">
    <property type="nucleotide sequence ID" value="NZ_CBCSFL010000034.1"/>
</dbReference>
<protein>
    <recommendedName>
        <fullName evidence="3">N-acetyltransferase domain-containing protein</fullName>
    </recommendedName>
</protein>
<evidence type="ECO:0008006" key="3">
    <source>
        <dbReference type="Google" id="ProtNLM"/>
    </source>
</evidence>